<keyword evidence="9" id="KW-1185">Reference proteome</keyword>
<keyword evidence="4" id="KW-1134">Transmembrane beta strand</keyword>
<dbReference type="GO" id="GO:0015288">
    <property type="term" value="F:porin activity"/>
    <property type="evidence" value="ECO:0007669"/>
    <property type="project" value="TreeGrafter"/>
</dbReference>
<evidence type="ECO:0000256" key="2">
    <source>
        <dbReference type="ARBA" id="ARBA00007613"/>
    </source>
</evidence>
<keyword evidence="5" id="KW-0812">Transmembrane</keyword>
<organism evidence="8 9">
    <name type="scientific">Xylanibacter rarus</name>
    <dbReference type="NCBI Taxonomy" id="1676614"/>
    <lineage>
        <taxon>Bacteria</taxon>
        <taxon>Pseudomonadati</taxon>
        <taxon>Bacteroidota</taxon>
        <taxon>Bacteroidia</taxon>
        <taxon>Bacteroidales</taxon>
        <taxon>Prevotellaceae</taxon>
        <taxon>Xylanibacter</taxon>
    </lineage>
</organism>
<proteinExistence type="inferred from homology"/>
<dbReference type="PANTHER" id="PTHR30026">
    <property type="entry name" value="OUTER MEMBRANE PROTEIN TOLC"/>
    <property type="match status" value="1"/>
</dbReference>
<evidence type="ECO:0000256" key="6">
    <source>
        <dbReference type="ARBA" id="ARBA00023136"/>
    </source>
</evidence>
<dbReference type="SUPFAM" id="SSF56954">
    <property type="entry name" value="Outer membrane efflux proteins (OEP)"/>
    <property type="match status" value="1"/>
</dbReference>
<comment type="subcellular location">
    <subcellularLocation>
        <location evidence="1">Cell outer membrane</location>
    </subcellularLocation>
</comment>
<dbReference type="InterPro" id="IPR003423">
    <property type="entry name" value="OMP_efflux"/>
</dbReference>
<dbReference type="GO" id="GO:0009279">
    <property type="term" value="C:cell outer membrane"/>
    <property type="evidence" value="ECO:0007669"/>
    <property type="project" value="UniProtKB-SubCell"/>
</dbReference>
<comment type="similarity">
    <text evidence="2">Belongs to the outer membrane factor (OMF) (TC 1.B.17) family.</text>
</comment>
<evidence type="ECO:0000256" key="7">
    <source>
        <dbReference type="ARBA" id="ARBA00023237"/>
    </source>
</evidence>
<keyword evidence="6" id="KW-0472">Membrane</keyword>
<evidence type="ECO:0000256" key="3">
    <source>
        <dbReference type="ARBA" id="ARBA00022448"/>
    </source>
</evidence>
<protein>
    <recommendedName>
        <fullName evidence="10">Transporter</fullName>
    </recommendedName>
</protein>
<name>A0A8E1R006_9BACT</name>
<gene>
    <name evidence="8" type="ORF">ACU52_04035</name>
</gene>
<dbReference type="AlphaFoldDB" id="A0A8E1R006"/>
<dbReference type="InterPro" id="IPR051906">
    <property type="entry name" value="TolC-like"/>
</dbReference>
<evidence type="ECO:0000256" key="5">
    <source>
        <dbReference type="ARBA" id="ARBA00022692"/>
    </source>
</evidence>
<keyword evidence="7" id="KW-0998">Cell outer membrane</keyword>
<dbReference type="Gene3D" id="1.20.1600.10">
    <property type="entry name" value="Outer membrane efflux proteins (OEP)"/>
    <property type="match status" value="1"/>
</dbReference>
<dbReference type="Pfam" id="PF02321">
    <property type="entry name" value="OEP"/>
    <property type="match status" value="2"/>
</dbReference>
<evidence type="ECO:0000313" key="8">
    <source>
        <dbReference type="EMBL" id="KOO69054.1"/>
    </source>
</evidence>
<dbReference type="Proteomes" id="UP000036951">
    <property type="component" value="Unassembled WGS sequence"/>
</dbReference>
<evidence type="ECO:0000256" key="4">
    <source>
        <dbReference type="ARBA" id="ARBA00022452"/>
    </source>
</evidence>
<dbReference type="PANTHER" id="PTHR30026:SF23">
    <property type="entry name" value="TO APRF-PUTATIVE OUTER MEMBRANE EFFLUX PROTEIN OR SECRETED ALKALINE PHOSPHATASE-RELATED"/>
    <property type="match status" value="1"/>
</dbReference>
<dbReference type="GO" id="GO:1990281">
    <property type="term" value="C:efflux pump complex"/>
    <property type="evidence" value="ECO:0007669"/>
    <property type="project" value="TreeGrafter"/>
</dbReference>
<comment type="caution">
    <text evidence="8">The sequence shown here is derived from an EMBL/GenBank/DDBJ whole genome shotgun (WGS) entry which is preliminary data.</text>
</comment>
<sequence>MTIDELFRRVEQSNVEVKAAQKDVNISRQLEKNARAKRLPDIGLEAGVNYLGDATILERDFSNPTRSAMPHLGNLISLSLYQPLYSGGEITAGIQKTRYQTQMASTDLKIVTDNIKMEVLDCYLSLLKNRNLLSVYDENIKLTKQLIEEMKVRSEQGLALANDVTRYELTLSNLTYDRSTVANAVEHLNYSLLVYLGLDEGTMIEPWLGTDEMNLPDLGASHWRQEAEMSPKLKRLDLAYSQAKTEEKIVRSRMMPMIGLTAGNSLEGPITNCTPVKNNNINTWWVGVKLSMNLSAFYKDNTSLNAARMQTAKLVDNRQAEKETIDRKVDQMYKYYTEACRQVETQKKNVELANENYRIVEQRYSADLSLLTDMLDASTSKLDAEVRLVNARVNVVYYYYQLKYISGNF</sequence>
<reference evidence="8 9" key="1">
    <citation type="submission" date="2015-06" db="EMBL/GenBank/DDBJ databases">
        <title>Prevotella sp. 109, sp. nov., a novel member of the family Prevotellaceae isolated from human faeces.</title>
        <authorList>
            <person name="Shkoporov A.N."/>
            <person name="Chaplin A.V."/>
            <person name="Kafarskaia L.I."/>
            <person name="Efimov B.A."/>
        </authorList>
    </citation>
    <scope>NUCLEOTIDE SEQUENCE [LARGE SCALE GENOMIC DNA]</scope>
    <source>
        <strain evidence="8 9">109</strain>
    </source>
</reference>
<dbReference type="EMBL" id="LFQU01000005">
    <property type="protein sequence ID" value="KOO69054.1"/>
    <property type="molecule type" value="Genomic_DNA"/>
</dbReference>
<evidence type="ECO:0000256" key="1">
    <source>
        <dbReference type="ARBA" id="ARBA00004442"/>
    </source>
</evidence>
<evidence type="ECO:0000313" key="9">
    <source>
        <dbReference type="Proteomes" id="UP000036951"/>
    </source>
</evidence>
<evidence type="ECO:0008006" key="10">
    <source>
        <dbReference type="Google" id="ProtNLM"/>
    </source>
</evidence>
<accession>A0A8E1R006</accession>
<keyword evidence="3" id="KW-0813">Transport</keyword>
<dbReference type="GO" id="GO:0015562">
    <property type="term" value="F:efflux transmembrane transporter activity"/>
    <property type="evidence" value="ECO:0007669"/>
    <property type="project" value="InterPro"/>
</dbReference>